<feature type="region of interest" description="Disordered" evidence="1">
    <location>
        <begin position="53"/>
        <end position="76"/>
    </location>
</feature>
<reference evidence="2 3" key="1">
    <citation type="journal article" date="2021" name="Elife">
        <title>Chloroplast acquisition without the gene transfer in kleptoplastic sea slugs, Plakobranchus ocellatus.</title>
        <authorList>
            <person name="Maeda T."/>
            <person name="Takahashi S."/>
            <person name="Yoshida T."/>
            <person name="Shimamura S."/>
            <person name="Takaki Y."/>
            <person name="Nagai Y."/>
            <person name="Toyoda A."/>
            <person name="Suzuki Y."/>
            <person name="Arimoto A."/>
            <person name="Ishii H."/>
            <person name="Satoh N."/>
            <person name="Nishiyama T."/>
            <person name="Hasebe M."/>
            <person name="Maruyama T."/>
            <person name="Minagawa J."/>
            <person name="Obokata J."/>
            <person name="Shigenobu S."/>
        </authorList>
    </citation>
    <scope>NUCLEOTIDE SEQUENCE [LARGE SCALE GENOMIC DNA]</scope>
</reference>
<protein>
    <submittedName>
        <fullName evidence="2">Uncharacterized protein</fullName>
    </submittedName>
</protein>
<accession>A0AAV4JXR0</accession>
<proteinExistence type="predicted"/>
<gene>
    <name evidence="2" type="ORF">ElyMa_007033600</name>
</gene>
<dbReference type="Proteomes" id="UP000762676">
    <property type="component" value="Unassembled WGS sequence"/>
</dbReference>
<keyword evidence="3" id="KW-1185">Reference proteome</keyword>
<sequence>MERHLGRPSPTHRDHRLRIVGRPLDIEVSCLGSRGQTGDSDRPFVALGNVLGGEAGESRTMPTPQEIMTSSPDNEEVAHFTEEVLKCLKEMSKNKAPGPGEITSDVFLLGGEAIITYLTKVYSKILQTKEVPPS</sequence>
<feature type="compositionally biased region" description="Polar residues" evidence="1">
    <location>
        <begin position="60"/>
        <end position="72"/>
    </location>
</feature>
<organism evidence="2 3">
    <name type="scientific">Elysia marginata</name>
    <dbReference type="NCBI Taxonomy" id="1093978"/>
    <lineage>
        <taxon>Eukaryota</taxon>
        <taxon>Metazoa</taxon>
        <taxon>Spiralia</taxon>
        <taxon>Lophotrochozoa</taxon>
        <taxon>Mollusca</taxon>
        <taxon>Gastropoda</taxon>
        <taxon>Heterobranchia</taxon>
        <taxon>Euthyneura</taxon>
        <taxon>Panpulmonata</taxon>
        <taxon>Sacoglossa</taxon>
        <taxon>Placobranchoidea</taxon>
        <taxon>Plakobranchidae</taxon>
        <taxon>Elysia</taxon>
    </lineage>
</organism>
<comment type="caution">
    <text evidence="2">The sequence shown here is derived from an EMBL/GenBank/DDBJ whole genome shotgun (WGS) entry which is preliminary data.</text>
</comment>
<name>A0AAV4JXR0_9GAST</name>
<evidence type="ECO:0000256" key="1">
    <source>
        <dbReference type="SAM" id="MobiDB-lite"/>
    </source>
</evidence>
<dbReference type="AlphaFoldDB" id="A0AAV4JXR0"/>
<dbReference type="EMBL" id="BMAT01014052">
    <property type="protein sequence ID" value="GFS25707.1"/>
    <property type="molecule type" value="Genomic_DNA"/>
</dbReference>
<evidence type="ECO:0000313" key="2">
    <source>
        <dbReference type="EMBL" id="GFS25707.1"/>
    </source>
</evidence>
<evidence type="ECO:0000313" key="3">
    <source>
        <dbReference type="Proteomes" id="UP000762676"/>
    </source>
</evidence>